<name>A0A151T919_CAJCA</name>
<dbReference type="Pfam" id="PF07734">
    <property type="entry name" value="FBA_1"/>
    <property type="match status" value="1"/>
</dbReference>
<evidence type="ECO:0000313" key="2">
    <source>
        <dbReference type="EMBL" id="KYP63494.1"/>
    </source>
</evidence>
<reference evidence="2 3" key="1">
    <citation type="journal article" date="2012" name="Nat. Biotechnol.">
        <title>Draft genome sequence of pigeonpea (Cajanus cajan), an orphan legume crop of resource-poor farmers.</title>
        <authorList>
            <person name="Varshney R.K."/>
            <person name="Chen W."/>
            <person name="Li Y."/>
            <person name="Bharti A.K."/>
            <person name="Saxena R.K."/>
            <person name="Schlueter J.A."/>
            <person name="Donoghue M.T."/>
            <person name="Azam S."/>
            <person name="Fan G."/>
            <person name="Whaley A.M."/>
            <person name="Farmer A.D."/>
            <person name="Sheridan J."/>
            <person name="Iwata A."/>
            <person name="Tuteja R."/>
            <person name="Penmetsa R.V."/>
            <person name="Wu W."/>
            <person name="Upadhyaya H.D."/>
            <person name="Yang S.P."/>
            <person name="Shah T."/>
            <person name="Saxena K.B."/>
            <person name="Michael T."/>
            <person name="McCombie W.R."/>
            <person name="Yang B."/>
            <person name="Zhang G."/>
            <person name="Yang H."/>
            <person name="Wang J."/>
            <person name="Spillane C."/>
            <person name="Cook D.R."/>
            <person name="May G.D."/>
            <person name="Xu X."/>
            <person name="Jackson S.A."/>
        </authorList>
    </citation>
    <scope>NUCLEOTIDE SEQUENCE [LARGE SCALE GENOMIC DNA]</scope>
    <source>
        <strain evidence="3">cv. Asha</strain>
    </source>
</reference>
<organism evidence="2 3">
    <name type="scientific">Cajanus cajan</name>
    <name type="common">Pigeon pea</name>
    <name type="synonym">Cajanus indicus</name>
    <dbReference type="NCBI Taxonomy" id="3821"/>
    <lineage>
        <taxon>Eukaryota</taxon>
        <taxon>Viridiplantae</taxon>
        <taxon>Streptophyta</taxon>
        <taxon>Embryophyta</taxon>
        <taxon>Tracheophyta</taxon>
        <taxon>Spermatophyta</taxon>
        <taxon>Magnoliopsida</taxon>
        <taxon>eudicotyledons</taxon>
        <taxon>Gunneridae</taxon>
        <taxon>Pentapetalae</taxon>
        <taxon>rosids</taxon>
        <taxon>fabids</taxon>
        <taxon>Fabales</taxon>
        <taxon>Fabaceae</taxon>
        <taxon>Papilionoideae</taxon>
        <taxon>50 kb inversion clade</taxon>
        <taxon>NPAAA clade</taxon>
        <taxon>indigoferoid/millettioid clade</taxon>
        <taxon>Phaseoleae</taxon>
        <taxon>Cajanus</taxon>
    </lineage>
</organism>
<dbReference type="PANTHER" id="PTHR31672:SF13">
    <property type="entry name" value="F-BOX PROTEIN CPR30-LIKE"/>
    <property type="match status" value="1"/>
</dbReference>
<dbReference type="EMBL" id="CM003609">
    <property type="protein sequence ID" value="KYP63494.1"/>
    <property type="molecule type" value="Genomic_DNA"/>
</dbReference>
<dbReference type="AlphaFoldDB" id="A0A151T919"/>
<dbReference type="NCBIfam" id="TIGR01640">
    <property type="entry name" value="F_box_assoc_1"/>
    <property type="match status" value="1"/>
</dbReference>
<dbReference type="PROSITE" id="PS50181">
    <property type="entry name" value="FBOX"/>
    <property type="match status" value="1"/>
</dbReference>
<dbReference type="OMA" id="KRINIPW"/>
<evidence type="ECO:0000313" key="3">
    <source>
        <dbReference type="Proteomes" id="UP000075243"/>
    </source>
</evidence>
<evidence type="ECO:0000259" key="1">
    <source>
        <dbReference type="PROSITE" id="PS50181"/>
    </source>
</evidence>
<dbReference type="InterPro" id="IPR001810">
    <property type="entry name" value="F-box_dom"/>
</dbReference>
<dbReference type="STRING" id="3821.A0A151T919"/>
<dbReference type="Gramene" id="C.cajan_17550.t">
    <property type="protein sequence ID" value="C.cajan_17550.t.cds1"/>
    <property type="gene ID" value="C.cajan_17550"/>
</dbReference>
<dbReference type="SUPFAM" id="SSF81383">
    <property type="entry name" value="F-box domain"/>
    <property type="match status" value="1"/>
</dbReference>
<sequence length="402" mass="46661">MQRTKMKKEMLFYVPELPQELILEILSWLPVKDLMRFRCLSKTWTTLMFHHAFVKLHLQRSSKNKHVLLSFYQYDNTVGDWNDASVAVAPCSIHGLLENPTSTINNCIRRFSKTNIVIGACNGLVCICGYFDDTDDYMKYWVRLWNPATRIMSQDSPHIVLFASDYENEPCYLGFGFGCDDSSGNYKVVVILLDVQSHKRETRVLTLGDSSWKKTLTCPLFPLLNQVVGQLVSGTLNWLALSRFGYGPYGYEWDTVTIDELVIFSYDLKNDTCRFLLMPHGLLEVPPCEPYLGVLKGCLCLSLDYKNTHFVVWLMREFGIQKSWTQILNVSYDHHQPRHCFPLKFMPLLMSENEDILLLADEGSQFVVYNLRDNRIDHTHGFNVQSYFYVSYDYVQSLTLPY</sequence>
<dbReference type="Gene3D" id="1.20.1280.50">
    <property type="match status" value="1"/>
</dbReference>
<gene>
    <name evidence="2" type="ORF">KK1_018071</name>
</gene>
<proteinExistence type="predicted"/>
<dbReference type="SMART" id="SM00256">
    <property type="entry name" value="FBOX"/>
    <property type="match status" value="1"/>
</dbReference>
<dbReference type="InterPro" id="IPR006527">
    <property type="entry name" value="F-box-assoc_dom_typ1"/>
</dbReference>
<dbReference type="Pfam" id="PF00646">
    <property type="entry name" value="F-box"/>
    <property type="match status" value="1"/>
</dbReference>
<feature type="domain" description="F-box" evidence="1">
    <location>
        <begin position="11"/>
        <end position="56"/>
    </location>
</feature>
<dbReference type="InterPro" id="IPR017451">
    <property type="entry name" value="F-box-assoc_interact_dom"/>
</dbReference>
<dbReference type="CDD" id="cd22157">
    <property type="entry name" value="F-box_AtFBW1-like"/>
    <property type="match status" value="1"/>
</dbReference>
<dbReference type="Proteomes" id="UP000075243">
    <property type="component" value="Chromosome 7"/>
</dbReference>
<keyword evidence="3" id="KW-1185">Reference proteome</keyword>
<accession>A0A151T919</accession>
<dbReference type="InterPro" id="IPR050796">
    <property type="entry name" value="SCF_F-box_component"/>
</dbReference>
<protein>
    <submittedName>
        <fullName evidence="2">F-box/kelch-repeat protein At3g23880 family</fullName>
    </submittedName>
</protein>
<dbReference type="PANTHER" id="PTHR31672">
    <property type="entry name" value="BNACNNG10540D PROTEIN"/>
    <property type="match status" value="1"/>
</dbReference>
<dbReference type="InterPro" id="IPR036047">
    <property type="entry name" value="F-box-like_dom_sf"/>
</dbReference>